<keyword evidence="7" id="KW-1278">Translocase</keyword>
<feature type="domain" description="Cation-transporting P-type ATPase N-terminal" evidence="11">
    <location>
        <begin position="11"/>
        <end position="84"/>
    </location>
</feature>
<evidence type="ECO:0000256" key="3">
    <source>
        <dbReference type="ARBA" id="ARBA00022475"/>
    </source>
</evidence>
<dbReference type="EMBL" id="JACHHV010000025">
    <property type="protein sequence ID" value="MBB5888429.1"/>
    <property type="molecule type" value="Genomic_DNA"/>
</dbReference>
<protein>
    <submittedName>
        <fullName evidence="12">Magnesium-transporting ATPase (P-type)</fullName>
    </submittedName>
</protein>
<dbReference type="PANTHER" id="PTHR43294:SF21">
    <property type="entry name" value="CATION TRANSPORTING ATPASE"/>
    <property type="match status" value="1"/>
</dbReference>
<feature type="transmembrane region" description="Helical" evidence="10">
    <location>
        <begin position="830"/>
        <end position="850"/>
    </location>
</feature>
<dbReference type="Pfam" id="PF00690">
    <property type="entry name" value="Cation_ATPase_N"/>
    <property type="match status" value="1"/>
</dbReference>
<dbReference type="Pfam" id="PF00122">
    <property type="entry name" value="E1-E2_ATPase"/>
    <property type="match status" value="1"/>
</dbReference>
<feature type="transmembrane region" description="Helical" evidence="10">
    <location>
        <begin position="900"/>
        <end position="918"/>
    </location>
</feature>
<keyword evidence="4 10" id="KW-0812">Transmembrane</keyword>
<dbReference type="AlphaFoldDB" id="A0A841CAK8"/>
<comment type="similarity">
    <text evidence="2">Belongs to the cation transport ATPase (P-type) (TC 3.A.3) family. Type IIA subfamily.</text>
</comment>
<dbReference type="SUPFAM" id="SSF81660">
    <property type="entry name" value="Metal cation-transporting ATPase, ATP-binding domain N"/>
    <property type="match status" value="1"/>
</dbReference>
<proteinExistence type="inferred from homology"/>
<evidence type="ECO:0000256" key="1">
    <source>
        <dbReference type="ARBA" id="ARBA00004651"/>
    </source>
</evidence>
<evidence type="ECO:0000256" key="10">
    <source>
        <dbReference type="SAM" id="Phobius"/>
    </source>
</evidence>
<dbReference type="Pfam" id="PF00689">
    <property type="entry name" value="Cation_ATPase_C"/>
    <property type="match status" value="1"/>
</dbReference>
<evidence type="ECO:0000256" key="2">
    <source>
        <dbReference type="ARBA" id="ARBA00005675"/>
    </source>
</evidence>
<evidence type="ECO:0000259" key="11">
    <source>
        <dbReference type="SMART" id="SM00831"/>
    </source>
</evidence>
<dbReference type="SFLD" id="SFLDS00003">
    <property type="entry name" value="Haloacid_Dehalogenase"/>
    <property type="match status" value="1"/>
</dbReference>
<accession>A0A841CAK8</accession>
<dbReference type="Gene3D" id="1.20.1110.10">
    <property type="entry name" value="Calcium-transporting ATPase, transmembrane domain"/>
    <property type="match status" value="1"/>
</dbReference>
<dbReference type="InterPro" id="IPR004014">
    <property type="entry name" value="ATPase_P-typ_cation-transptr_N"/>
</dbReference>
<dbReference type="GO" id="GO:0016887">
    <property type="term" value="F:ATP hydrolysis activity"/>
    <property type="evidence" value="ECO:0007669"/>
    <property type="project" value="InterPro"/>
</dbReference>
<dbReference type="SFLD" id="SFLDF00027">
    <property type="entry name" value="p-type_atpase"/>
    <property type="match status" value="1"/>
</dbReference>
<dbReference type="GO" id="GO:0005886">
    <property type="term" value="C:plasma membrane"/>
    <property type="evidence" value="ECO:0007669"/>
    <property type="project" value="UniProtKB-SubCell"/>
</dbReference>
<evidence type="ECO:0000313" key="13">
    <source>
        <dbReference type="Proteomes" id="UP000562464"/>
    </source>
</evidence>
<dbReference type="PROSITE" id="PS00154">
    <property type="entry name" value="ATPASE_E1_E2"/>
    <property type="match status" value="1"/>
</dbReference>
<comment type="subcellular location">
    <subcellularLocation>
        <location evidence="1">Cell membrane</location>
        <topology evidence="1">Multi-pass membrane protein</topology>
    </subcellularLocation>
</comment>
<dbReference type="Gene3D" id="3.40.50.1000">
    <property type="entry name" value="HAD superfamily/HAD-like"/>
    <property type="match status" value="1"/>
</dbReference>
<dbReference type="InterPro" id="IPR001757">
    <property type="entry name" value="P_typ_ATPase"/>
</dbReference>
<keyword evidence="13" id="KW-1185">Reference proteome</keyword>
<dbReference type="Gene3D" id="3.40.1110.10">
    <property type="entry name" value="Calcium-transporting ATPase, cytoplasmic domain N"/>
    <property type="match status" value="1"/>
</dbReference>
<feature type="transmembrane region" description="Helical" evidence="10">
    <location>
        <begin position="279"/>
        <end position="304"/>
    </location>
</feature>
<dbReference type="InterPro" id="IPR018303">
    <property type="entry name" value="ATPase_P-typ_P_site"/>
</dbReference>
<feature type="transmembrane region" description="Helical" evidence="10">
    <location>
        <begin position="871"/>
        <end position="894"/>
    </location>
</feature>
<dbReference type="Proteomes" id="UP000562464">
    <property type="component" value="Unassembled WGS sequence"/>
</dbReference>
<dbReference type="InterPro" id="IPR023299">
    <property type="entry name" value="ATPase_P-typ_cyto_dom_N"/>
</dbReference>
<dbReference type="SUPFAM" id="SSF81665">
    <property type="entry name" value="Calcium ATPase, transmembrane domain M"/>
    <property type="match status" value="1"/>
</dbReference>
<dbReference type="RefSeq" id="WP_183540468.1">
    <property type="nucleotide sequence ID" value="NZ_JACHHV010000025.1"/>
</dbReference>
<reference evidence="12 13" key="1">
    <citation type="submission" date="2020-08" db="EMBL/GenBank/DDBJ databases">
        <title>Genomic Encyclopedia of Type Strains, Phase IV (KMG-IV): sequencing the most valuable type-strain genomes for metagenomic binning, comparative biology and taxonomic classification.</title>
        <authorList>
            <person name="Goeker M."/>
        </authorList>
    </citation>
    <scope>NUCLEOTIDE SEQUENCE [LARGE SCALE GENOMIC DNA]</scope>
    <source>
        <strain evidence="12 13">DSM 14925</strain>
    </source>
</reference>
<comment type="caution">
    <text evidence="12">The sequence shown here is derived from an EMBL/GenBank/DDBJ whole genome shotgun (WGS) entry which is preliminary data.</text>
</comment>
<evidence type="ECO:0000256" key="7">
    <source>
        <dbReference type="ARBA" id="ARBA00022967"/>
    </source>
</evidence>
<dbReference type="InterPro" id="IPR059000">
    <property type="entry name" value="ATPase_P-type_domA"/>
</dbReference>
<feature type="transmembrane region" description="Helical" evidence="10">
    <location>
        <begin position="795"/>
        <end position="818"/>
    </location>
</feature>
<evidence type="ECO:0000256" key="6">
    <source>
        <dbReference type="ARBA" id="ARBA00022840"/>
    </source>
</evidence>
<keyword evidence="9 10" id="KW-0472">Membrane</keyword>
<keyword evidence="3" id="KW-1003">Cell membrane</keyword>
<gene>
    <name evidence="12" type="ORF">HNQ37_001329</name>
</gene>
<evidence type="ECO:0000256" key="4">
    <source>
        <dbReference type="ARBA" id="ARBA00022692"/>
    </source>
</evidence>
<dbReference type="NCBIfam" id="TIGR01494">
    <property type="entry name" value="ATPase_P-type"/>
    <property type="match status" value="2"/>
</dbReference>
<dbReference type="FunFam" id="3.40.50.1000:FF:000028">
    <property type="entry name" value="Calcium-transporting P-type ATPase, putative"/>
    <property type="match status" value="1"/>
</dbReference>
<evidence type="ECO:0000256" key="9">
    <source>
        <dbReference type="ARBA" id="ARBA00023136"/>
    </source>
</evidence>
<feature type="transmembrane region" description="Helical" evidence="10">
    <location>
        <begin position="60"/>
        <end position="81"/>
    </location>
</feature>
<name>A0A841CAK8_9LACT</name>
<evidence type="ECO:0000256" key="8">
    <source>
        <dbReference type="ARBA" id="ARBA00022989"/>
    </source>
</evidence>
<dbReference type="SUPFAM" id="SSF56784">
    <property type="entry name" value="HAD-like"/>
    <property type="match status" value="1"/>
</dbReference>
<dbReference type="InterPro" id="IPR008250">
    <property type="entry name" value="ATPase_P-typ_transduc_dom_A_sf"/>
</dbReference>
<dbReference type="InterPro" id="IPR023214">
    <property type="entry name" value="HAD_sf"/>
</dbReference>
<dbReference type="InterPro" id="IPR044492">
    <property type="entry name" value="P_typ_ATPase_HD_dom"/>
</dbReference>
<dbReference type="PRINTS" id="PR00119">
    <property type="entry name" value="CATATPASE"/>
</dbReference>
<dbReference type="Pfam" id="PF08282">
    <property type="entry name" value="Hydrolase_3"/>
    <property type="match status" value="1"/>
</dbReference>
<sequence length="930" mass="102407">MINDIKQSTPDYGACSPNEVYLMANTNPDGLTDEQVKEKEKKFGLNQIIKGKKESVVLGFLKNFSSLMAILLWVCGVIAFYSGMPQLGIAIWLVNVVNGLFSFIQEYRASRATEALNRMLPNYARVIRNGREVKILSEQLVPGDIMLIEEGDAISADGRVVSSTDLKINQSALTGESNPVQKNNQAVDSKNISLLNYTNIVFAGTTVSSGDAKVVVLKTGMETEFGKIDELTQSVKEEKSPLQKELDKMTKEISFIAISMGLLFFLVSIFLVKEPVAKAFIFSIGIIVAFIPEGLLPTVTLSLAMAVQRMAKQHALVKKLSSVETLGETTVICSDKTGTLTKNEMTVNHIWTPNGEYTVTGEGYSSDGKIIIEDSPSSNVNEKDLGFLLKCATLCSNAKILKSTAENLKFSVLGDPTEACLSVVAEKFGINLDENKLWAKRLKEFPFDSERKRMSTIHQLTKSIYATNLISITKGAPKEVVELCHYSLQNGTISELNEESRKKILEANDQYARKGYRVLAVAYRDLKESFASQNSINDSTSESIENNLIFQGLMIMSDPPREFVEESIAKCHNGKIRIIMMTGDYELTALSIAKKIGVVLGENPRVVTGKELESLSDNELKDILKNEVLFARVAPEQKYRIVSNLQEMGHIVAVTGDGVNDAPSLKKADIGVAMGISGTDVAKEAADMILTDDNFSSIVSAIEQGRAVYSNIQKFLTYIFCGNMAEATPLLVFLLSKARIPLPLTVMQILTIDLGTDMVPALGLGVEPAESGVMNRPPREKTITLLNKNLLIKSFLWYGGLESMLSMGAFFFTFLVSNVGLNNMSSNGSVYHQATTMALGGIIFSQVGMVMNSRTVQSSIVNFKLFANKTINLGIVVEIILFALLCYVPILQIVFNTAPIGLKGWLYLSLCPLIIIIFEESRKWYLRKYY</sequence>
<dbReference type="Gene3D" id="2.70.150.10">
    <property type="entry name" value="Calcium-transporting ATPase, cytoplasmic transduction domain A"/>
    <property type="match status" value="1"/>
</dbReference>
<evidence type="ECO:0000256" key="5">
    <source>
        <dbReference type="ARBA" id="ARBA00022741"/>
    </source>
</evidence>
<dbReference type="InterPro" id="IPR036412">
    <property type="entry name" value="HAD-like_sf"/>
</dbReference>
<organism evidence="12 13">
    <name type="scientific">Lactovum miscens</name>
    <dbReference type="NCBI Taxonomy" id="190387"/>
    <lineage>
        <taxon>Bacteria</taxon>
        <taxon>Bacillati</taxon>
        <taxon>Bacillota</taxon>
        <taxon>Bacilli</taxon>
        <taxon>Lactobacillales</taxon>
        <taxon>Streptococcaceae</taxon>
        <taxon>Lactovum</taxon>
    </lineage>
</organism>
<dbReference type="InterPro" id="IPR023298">
    <property type="entry name" value="ATPase_P-typ_TM_dom_sf"/>
</dbReference>
<feature type="transmembrane region" description="Helical" evidence="10">
    <location>
        <begin position="87"/>
        <end position="104"/>
    </location>
</feature>
<feature type="transmembrane region" description="Helical" evidence="10">
    <location>
        <begin position="253"/>
        <end position="273"/>
    </location>
</feature>
<dbReference type="SFLD" id="SFLDG00002">
    <property type="entry name" value="C1.7:_P-type_atpase_like"/>
    <property type="match status" value="1"/>
</dbReference>
<dbReference type="InterPro" id="IPR006068">
    <property type="entry name" value="ATPase_P-typ_cation-transptr_C"/>
</dbReference>
<dbReference type="InterPro" id="IPR050510">
    <property type="entry name" value="Cation_transp_ATPase_P-type"/>
</dbReference>
<keyword evidence="6" id="KW-0067">ATP-binding</keyword>
<dbReference type="Pfam" id="PF13246">
    <property type="entry name" value="Cation_ATPase"/>
    <property type="match status" value="1"/>
</dbReference>
<keyword evidence="5" id="KW-0547">Nucleotide-binding</keyword>
<dbReference type="GO" id="GO:0005524">
    <property type="term" value="F:ATP binding"/>
    <property type="evidence" value="ECO:0007669"/>
    <property type="project" value="UniProtKB-KW"/>
</dbReference>
<dbReference type="SMART" id="SM00831">
    <property type="entry name" value="Cation_ATPase_N"/>
    <property type="match status" value="1"/>
</dbReference>
<keyword evidence="8 10" id="KW-1133">Transmembrane helix</keyword>
<evidence type="ECO:0000313" key="12">
    <source>
        <dbReference type="EMBL" id="MBB5888429.1"/>
    </source>
</evidence>
<dbReference type="SUPFAM" id="SSF81653">
    <property type="entry name" value="Calcium ATPase, transduction domain A"/>
    <property type="match status" value="1"/>
</dbReference>
<dbReference type="PRINTS" id="PR00121">
    <property type="entry name" value="NAKATPASE"/>
</dbReference>
<dbReference type="PANTHER" id="PTHR43294">
    <property type="entry name" value="SODIUM/POTASSIUM-TRANSPORTING ATPASE SUBUNIT ALPHA"/>
    <property type="match status" value="1"/>
</dbReference>